<evidence type="ECO:0000313" key="2">
    <source>
        <dbReference type="Proteomes" id="UP000297245"/>
    </source>
</evidence>
<organism evidence="1 2">
    <name type="scientific">Dendrothele bispora (strain CBS 962.96)</name>
    <dbReference type="NCBI Taxonomy" id="1314807"/>
    <lineage>
        <taxon>Eukaryota</taxon>
        <taxon>Fungi</taxon>
        <taxon>Dikarya</taxon>
        <taxon>Basidiomycota</taxon>
        <taxon>Agaricomycotina</taxon>
        <taxon>Agaricomycetes</taxon>
        <taxon>Agaricomycetidae</taxon>
        <taxon>Agaricales</taxon>
        <taxon>Agaricales incertae sedis</taxon>
        <taxon>Dendrothele</taxon>
    </lineage>
</organism>
<dbReference type="AlphaFoldDB" id="A0A4S8L1R4"/>
<dbReference type="Proteomes" id="UP000297245">
    <property type="component" value="Unassembled WGS sequence"/>
</dbReference>
<reference evidence="1 2" key="1">
    <citation type="journal article" date="2019" name="Nat. Ecol. Evol.">
        <title>Megaphylogeny resolves global patterns of mushroom evolution.</title>
        <authorList>
            <person name="Varga T."/>
            <person name="Krizsan K."/>
            <person name="Foldi C."/>
            <person name="Dima B."/>
            <person name="Sanchez-Garcia M."/>
            <person name="Sanchez-Ramirez S."/>
            <person name="Szollosi G.J."/>
            <person name="Szarkandi J.G."/>
            <person name="Papp V."/>
            <person name="Albert L."/>
            <person name="Andreopoulos W."/>
            <person name="Angelini C."/>
            <person name="Antonin V."/>
            <person name="Barry K.W."/>
            <person name="Bougher N.L."/>
            <person name="Buchanan P."/>
            <person name="Buyck B."/>
            <person name="Bense V."/>
            <person name="Catcheside P."/>
            <person name="Chovatia M."/>
            <person name="Cooper J."/>
            <person name="Damon W."/>
            <person name="Desjardin D."/>
            <person name="Finy P."/>
            <person name="Geml J."/>
            <person name="Haridas S."/>
            <person name="Hughes K."/>
            <person name="Justo A."/>
            <person name="Karasinski D."/>
            <person name="Kautmanova I."/>
            <person name="Kiss B."/>
            <person name="Kocsube S."/>
            <person name="Kotiranta H."/>
            <person name="LaButti K.M."/>
            <person name="Lechner B.E."/>
            <person name="Liimatainen K."/>
            <person name="Lipzen A."/>
            <person name="Lukacs Z."/>
            <person name="Mihaltcheva S."/>
            <person name="Morgado L.N."/>
            <person name="Niskanen T."/>
            <person name="Noordeloos M.E."/>
            <person name="Ohm R.A."/>
            <person name="Ortiz-Santana B."/>
            <person name="Ovrebo C."/>
            <person name="Racz N."/>
            <person name="Riley R."/>
            <person name="Savchenko A."/>
            <person name="Shiryaev A."/>
            <person name="Soop K."/>
            <person name="Spirin V."/>
            <person name="Szebenyi C."/>
            <person name="Tomsovsky M."/>
            <person name="Tulloss R.E."/>
            <person name="Uehling J."/>
            <person name="Grigoriev I.V."/>
            <person name="Vagvolgyi C."/>
            <person name="Papp T."/>
            <person name="Martin F.M."/>
            <person name="Miettinen O."/>
            <person name="Hibbett D.S."/>
            <person name="Nagy L.G."/>
        </authorList>
    </citation>
    <scope>NUCLEOTIDE SEQUENCE [LARGE SCALE GENOMIC DNA]</scope>
    <source>
        <strain evidence="1 2">CBS 962.96</strain>
    </source>
</reference>
<evidence type="ECO:0000313" key="1">
    <source>
        <dbReference type="EMBL" id="THU82203.1"/>
    </source>
</evidence>
<name>A0A4S8L1R4_DENBC</name>
<feature type="non-terminal residue" evidence="1">
    <location>
        <position position="1"/>
    </location>
</feature>
<dbReference type="OrthoDB" id="3213671at2759"/>
<sequence length="81" mass="9297">SKVIPGIVMRGIVPIFYLFKVTQELVDALQAGSYPIRETVLRRCIPPVQSLGDYRQLGILLLHNRKVVLKCYEAFKKFLVH</sequence>
<proteinExistence type="predicted"/>
<protein>
    <submittedName>
        <fullName evidence="1">Uncharacterized protein</fullName>
    </submittedName>
</protein>
<dbReference type="EMBL" id="ML179750">
    <property type="protein sequence ID" value="THU82203.1"/>
    <property type="molecule type" value="Genomic_DNA"/>
</dbReference>
<gene>
    <name evidence="1" type="ORF">K435DRAFT_692000</name>
</gene>
<accession>A0A4S8L1R4</accession>
<keyword evidence="2" id="KW-1185">Reference proteome</keyword>